<dbReference type="Pfam" id="PF18765">
    <property type="entry name" value="Polbeta"/>
    <property type="match status" value="1"/>
</dbReference>
<dbReference type="InterPro" id="IPR043519">
    <property type="entry name" value="NT_sf"/>
</dbReference>
<dbReference type="EMBL" id="MEUI01000027">
    <property type="protein sequence ID" value="OGC33812.1"/>
    <property type="molecule type" value="Genomic_DNA"/>
</dbReference>
<proteinExistence type="predicted"/>
<protein>
    <recommendedName>
        <fullName evidence="1">Polymerase beta nucleotidyltransferase domain-containing protein</fullName>
    </recommendedName>
</protein>
<dbReference type="Proteomes" id="UP000177309">
    <property type="component" value="Unassembled WGS sequence"/>
</dbReference>
<dbReference type="AlphaFoldDB" id="A0A1F4TM61"/>
<name>A0A1F4TM61_UNCSA</name>
<accession>A0A1F4TM61</accession>
<gene>
    <name evidence="2" type="ORF">A2462_01795</name>
</gene>
<reference evidence="2 3" key="1">
    <citation type="journal article" date="2016" name="Nat. Commun.">
        <title>Thousands of microbial genomes shed light on interconnected biogeochemical processes in an aquifer system.</title>
        <authorList>
            <person name="Anantharaman K."/>
            <person name="Brown C.T."/>
            <person name="Hug L.A."/>
            <person name="Sharon I."/>
            <person name="Castelle C.J."/>
            <person name="Probst A.J."/>
            <person name="Thomas B.C."/>
            <person name="Singh A."/>
            <person name="Wilkins M.J."/>
            <person name="Karaoz U."/>
            <person name="Brodie E.L."/>
            <person name="Williams K.H."/>
            <person name="Hubbard S.S."/>
            <person name="Banfield J.F."/>
        </authorList>
    </citation>
    <scope>NUCLEOTIDE SEQUENCE [LARGE SCALE GENOMIC DNA]</scope>
</reference>
<comment type="caution">
    <text evidence="2">The sequence shown here is derived from an EMBL/GenBank/DDBJ whole genome shotgun (WGS) entry which is preliminary data.</text>
</comment>
<dbReference type="SUPFAM" id="SSF81301">
    <property type="entry name" value="Nucleotidyltransferase"/>
    <property type="match status" value="1"/>
</dbReference>
<evidence type="ECO:0000313" key="2">
    <source>
        <dbReference type="EMBL" id="OGC33812.1"/>
    </source>
</evidence>
<evidence type="ECO:0000259" key="1">
    <source>
        <dbReference type="Pfam" id="PF18765"/>
    </source>
</evidence>
<dbReference type="Gene3D" id="3.30.460.10">
    <property type="entry name" value="Beta Polymerase, domain 2"/>
    <property type="match status" value="1"/>
</dbReference>
<evidence type="ECO:0000313" key="3">
    <source>
        <dbReference type="Proteomes" id="UP000177309"/>
    </source>
</evidence>
<organism evidence="2 3">
    <name type="scientific">candidate division WOR-1 bacterium RIFOXYC2_FULL_41_25</name>
    <dbReference type="NCBI Taxonomy" id="1802586"/>
    <lineage>
        <taxon>Bacteria</taxon>
        <taxon>Bacillati</taxon>
        <taxon>Saganbacteria</taxon>
    </lineage>
</organism>
<sequence length="103" mass="11807">MNNEILTNDLKNKIVAVINKRLRLPHYKLFIFGSHVDGTATERSDIDVGVEAPEKIPVAEKLEIEDELSDLPILQKIDFVDFNDIGDGFRRVALKKIEVIYER</sequence>
<dbReference type="CDD" id="cd05403">
    <property type="entry name" value="NT_KNTase_like"/>
    <property type="match status" value="1"/>
</dbReference>
<feature type="domain" description="Polymerase beta nucleotidyltransferase" evidence="1">
    <location>
        <begin position="28"/>
        <end position="103"/>
    </location>
</feature>
<dbReference type="InterPro" id="IPR041633">
    <property type="entry name" value="Polbeta"/>
</dbReference>